<evidence type="ECO:0000313" key="2">
    <source>
        <dbReference type="EMBL" id="KAJ4393312.1"/>
    </source>
</evidence>
<dbReference type="Proteomes" id="UP001140453">
    <property type="component" value="Unassembled WGS sequence"/>
</dbReference>
<dbReference type="EMBL" id="JAPEVB010000002">
    <property type="protein sequence ID" value="KAJ4393312.1"/>
    <property type="molecule type" value="Genomic_DNA"/>
</dbReference>
<organism evidence="2 3">
    <name type="scientific">Gnomoniopsis smithogilvyi</name>
    <dbReference type="NCBI Taxonomy" id="1191159"/>
    <lineage>
        <taxon>Eukaryota</taxon>
        <taxon>Fungi</taxon>
        <taxon>Dikarya</taxon>
        <taxon>Ascomycota</taxon>
        <taxon>Pezizomycotina</taxon>
        <taxon>Sordariomycetes</taxon>
        <taxon>Sordariomycetidae</taxon>
        <taxon>Diaporthales</taxon>
        <taxon>Gnomoniaceae</taxon>
        <taxon>Gnomoniopsis</taxon>
    </lineage>
</organism>
<gene>
    <name evidence="2" type="ORF">N0V93_002520</name>
</gene>
<comment type="caution">
    <text evidence="2">The sequence shown here is derived from an EMBL/GenBank/DDBJ whole genome shotgun (WGS) entry which is preliminary data.</text>
</comment>
<proteinExistence type="predicted"/>
<reference evidence="2" key="1">
    <citation type="submission" date="2022-10" db="EMBL/GenBank/DDBJ databases">
        <title>Tapping the CABI collections for fungal endophytes: first genome assemblies for Collariella, Neodidymelliopsis, Ascochyta clinopodiicola, Didymella pomorum, Didymosphaeria variabile, Neocosmospora piperis and Neocucurbitaria cava.</title>
        <authorList>
            <person name="Hill R."/>
        </authorList>
    </citation>
    <scope>NUCLEOTIDE SEQUENCE</scope>
    <source>
        <strain evidence="2">IMI 355082</strain>
    </source>
</reference>
<feature type="compositionally biased region" description="Polar residues" evidence="1">
    <location>
        <begin position="41"/>
        <end position="57"/>
    </location>
</feature>
<sequence>MAYEVPKLATNLAASSTSPLYKRSRFIMPFLNVQPKVTELEISSDSQRATQQPTEQGPTGAGVNTGAGITRPKTSEEIEADRLYEEAMDEEYAKRDGGA</sequence>
<dbReference type="OrthoDB" id="4161095at2759"/>
<keyword evidence="3" id="KW-1185">Reference proteome</keyword>
<feature type="region of interest" description="Disordered" evidence="1">
    <location>
        <begin position="41"/>
        <end position="99"/>
    </location>
</feature>
<feature type="compositionally biased region" description="Basic and acidic residues" evidence="1">
    <location>
        <begin position="73"/>
        <end position="99"/>
    </location>
</feature>
<name>A0A9W9CZ25_9PEZI</name>
<protein>
    <submittedName>
        <fullName evidence="2">Uncharacterized protein</fullName>
    </submittedName>
</protein>
<evidence type="ECO:0000256" key="1">
    <source>
        <dbReference type="SAM" id="MobiDB-lite"/>
    </source>
</evidence>
<dbReference type="AlphaFoldDB" id="A0A9W9CZ25"/>
<accession>A0A9W9CZ25</accession>
<evidence type="ECO:0000313" key="3">
    <source>
        <dbReference type="Proteomes" id="UP001140453"/>
    </source>
</evidence>